<dbReference type="EMBL" id="KY684110">
    <property type="protein sequence ID" value="ARF12062.1"/>
    <property type="molecule type" value="Genomic_DNA"/>
</dbReference>
<evidence type="ECO:0000313" key="1">
    <source>
        <dbReference type="EMBL" id="ARF12062.1"/>
    </source>
</evidence>
<proteinExistence type="predicted"/>
<organism evidence="1">
    <name type="scientific">Klosneuvirus KNV1</name>
    <dbReference type="NCBI Taxonomy" id="1977640"/>
    <lineage>
        <taxon>Viruses</taxon>
        <taxon>Varidnaviria</taxon>
        <taxon>Bamfordvirae</taxon>
        <taxon>Nucleocytoviricota</taxon>
        <taxon>Megaviricetes</taxon>
        <taxon>Imitervirales</taxon>
        <taxon>Mimiviridae</taxon>
        <taxon>Klosneuvirinae</taxon>
        <taxon>Klosneuvirus</taxon>
    </lineage>
</organism>
<protein>
    <submittedName>
        <fullName evidence="1">Uncharacterized protein</fullName>
    </submittedName>
</protein>
<name>A0A1V0SK16_9VIRU</name>
<gene>
    <name evidence="1" type="ORF">Klosneuvirus_3_197</name>
</gene>
<sequence>MDNYSSLSNDDLIKLFNKLDHEFVKRSKSYEMFHILSNNRKRRQDNTVADVFYHQILMFYQTDTELSVRFDPVLIRLIKLFDQSKYLIKLVDIPLNKKPKLRTFDDGEYLHEILDLIDSHNIFVPKDLCNDTIKVNDFVDKIEMISWKGIVQTYDNWCDEWIDFLRGKGYHLTNEQQQKNKDNIEIKTKMLYSAILEMNKTMIAELVKLHGDDKQTLCQAIIDIYELMQEKLL</sequence>
<accession>A0A1V0SK16</accession>
<reference evidence="1" key="1">
    <citation type="journal article" date="2017" name="Science">
        <title>Giant viruses with an expanded complement of translation system components.</title>
        <authorList>
            <person name="Schulz F."/>
            <person name="Yutin N."/>
            <person name="Ivanova N.N."/>
            <person name="Ortega D.R."/>
            <person name="Lee T.K."/>
            <person name="Vierheilig J."/>
            <person name="Daims H."/>
            <person name="Horn M."/>
            <person name="Wagner M."/>
            <person name="Jensen G.J."/>
            <person name="Kyrpides N.C."/>
            <person name="Koonin E.V."/>
            <person name="Woyke T."/>
        </authorList>
    </citation>
    <scope>NUCLEOTIDE SEQUENCE</scope>
    <source>
        <strain evidence="1">KNV1</strain>
    </source>
</reference>